<sequence length="149" mass="15491">MRWWVHAALLLAPLYSVEVVVPEEKRRRRELGPADAGSPSRLARLAARACVRPADRSWAVLRSRGVRSAAPRDSAPSGGLCRGEGQRSAGTPNAWNARACAPLCARQIAADPPTAAGRADTGAPPSILLGSVRVSGGRSGSQAAAGHAR</sequence>
<dbReference type="HOGENOM" id="CLU_1751730_0_0_1"/>
<dbReference type="PaxDb" id="6945-B7PK73"/>
<keyword evidence="5" id="KW-1185">Reference proteome</keyword>
<dbReference type="AlphaFoldDB" id="B7PK73"/>
<reference evidence="4" key="2">
    <citation type="submission" date="2020-05" db="UniProtKB">
        <authorList>
            <consortium name="EnsemblMetazoa"/>
        </authorList>
    </citation>
    <scope>IDENTIFICATION</scope>
    <source>
        <strain evidence="4">wikel</strain>
    </source>
</reference>
<reference evidence="3 5" key="1">
    <citation type="submission" date="2008-03" db="EMBL/GenBank/DDBJ databases">
        <title>Annotation of Ixodes scapularis.</title>
        <authorList>
            <consortium name="Ixodes scapularis Genome Project Consortium"/>
            <person name="Caler E."/>
            <person name="Hannick L.I."/>
            <person name="Bidwell S."/>
            <person name="Joardar V."/>
            <person name="Thiagarajan M."/>
            <person name="Amedeo P."/>
            <person name="Galinsky K.J."/>
            <person name="Schobel S."/>
            <person name="Inman J."/>
            <person name="Hostetler J."/>
            <person name="Miller J."/>
            <person name="Hammond M."/>
            <person name="Megy K."/>
            <person name="Lawson D."/>
            <person name="Kodira C."/>
            <person name="Sutton G."/>
            <person name="Meyer J."/>
            <person name="Hill C.A."/>
            <person name="Birren B."/>
            <person name="Nene V."/>
            <person name="Collins F."/>
            <person name="Alarcon-Chaidez F."/>
            <person name="Wikel S."/>
            <person name="Strausberg R."/>
        </authorList>
    </citation>
    <scope>NUCLEOTIDE SEQUENCE [LARGE SCALE GENOMIC DNA]</scope>
    <source>
        <strain evidence="5">Wikel</strain>
        <strain evidence="3">Wikel colony</strain>
    </source>
</reference>
<feature type="signal peptide" evidence="2">
    <location>
        <begin position="1"/>
        <end position="19"/>
    </location>
</feature>
<evidence type="ECO:0000256" key="1">
    <source>
        <dbReference type="SAM" id="MobiDB-lite"/>
    </source>
</evidence>
<dbReference type="EnsemblMetazoa" id="ISCW004066-RA">
    <property type="protein sequence ID" value="ISCW004066-PA"/>
    <property type="gene ID" value="ISCW004066"/>
</dbReference>
<feature type="region of interest" description="Disordered" evidence="1">
    <location>
        <begin position="112"/>
        <end position="149"/>
    </location>
</feature>
<evidence type="ECO:0000256" key="2">
    <source>
        <dbReference type="SAM" id="SignalP"/>
    </source>
</evidence>
<keyword evidence="2" id="KW-0732">Signal</keyword>
<accession>B7PK73</accession>
<dbReference type="VEuPathDB" id="VectorBase:ISCI004066"/>
<protein>
    <recommendedName>
        <fullName evidence="6">Secreted protein</fullName>
    </recommendedName>
</protein>
<evidence type="ECO:0000313" key="4">
    <source>
        <dbReference type="EnsemblMetazoa" id="ISCW004066-PA"/>
    </source>
</evidence>
<feature type="chain" id="PRO_5014568051" description="Secreted protein" evidence="2">
    <location>
        <begin position="20"/>
        <end position="149"/>
    </location>
</feature>
<evidence type="ECO:0000313" key="3">
    <source>
        <dbReference type="EMBL" id="EEC06995.1"/>
    </source>
</evidence>
<organism>
    <name type="scientific">Ixodes scapularis</name>
    <name type="common">Black-legged tick</name>
    <name type="synonym">Deer tick</name>
    <dbReference type="NCBI Taxonomy" id="6945"/>
    <lineage>
        <taxon>Eukaryota</taxon>
        <taxon>Metazoa</taxon>
        <taxon>Ecdysozoa</taxon>
        <taxon>Arthropoda</taxon>
        <taxon>Chelicerata</taxon>
        <taxon>Arachnida</taxon>
        <taxon>Acari</taxon>
        <taxon>Parasitiformes</taxon>
        <taxon>Ixodida</taxon>
        <taxon>Ixodoidea</taxon>
        <taxon>Ixodidae</taxon>
        <taxon>Ixodinae</taxon>
        <taxon>Ixodes</taxon>
    </lineage>
</organism>
<dbReference type="VEuPathDB" id="VectorBase:ISCW004066"/>
<feature type="region of interest" description="Disordered" evidence="1">
    <location>
        <begin position="65"/>
        <end position="94"/>
    </location>
</feature>
<name>B7PK73_IXOSC</name>
<gene>
    <name evidence="3" type="ORF">IscW_ISCW004066</name>
</gene>
<dbReference type="EMBL" id="ABJB010761880">
    <property type="status" value="NOT_ANNOTATED_CDS"/>
    <property type="molecule type" value="Genomic_DNA"/>
</dbReference>
<evidence type="ECO:0000313" key="5">
    <source>
        <dbReference type="Proteomes" id="UP000001555"/>
    </source>
</evidence>
<dbReference type="Proteomes" id="UP000001555">
    <property type="component" value="Unassembled WGS sequence"/>
</dbReference>
<dbReference type="InParanoid" id="B7PK73"/>
<dbReference type="EMBL" id="DS731003">
    <property type="protein sequence ID" value="EEC06995.1"/>
    <property type="molecule type" value="Genomic_DNA"/>
</dbReference>
<evidence type="ECO:0008006" key="6">
    <source>
        <dbReference type="Google" id="ProtNLM"/>
    </source>
</evidence>
<proteinExistence type="predicted"/>